<accession>A0AA96JZW6</accession>
<name>A0AA96JZW6_9BACT</name>
<keyword evidence="3" id="KW-1185">Reference proteome</keyword>
<gene>
    <name evidence="2" type="ORF">PP769_04860</name>
</gene>
<dbReference type="AlphaFoldDB" id="A0AA96JZW6"/>
<dbReference type="InterPro" id="IPR029024">
    <property type="entry name" value="TerB-like"/>
</dbReference>
<dbReference type="Proteomes" id="UP001302719">
    <property type="component" value="Chromosome"/>
</dbReference>
<sequence>MKNPQAPTPGRSVPSPTRSAETKTGGESLSPMERYNLGGLFVCAIERANDPEFKRLRAVFRHLDLPSQEKDNLLRLSQGFTIPKLFADGVEGDKVSQILRDFIRFALAEGGYEKKWRDEIRQVGVWLGYFPQQFEQIEQKVLAKR</sequence>
<proteinExistence type="predicted"/>
<evidence type="ECO:0000313" key="3">
    <source>
        <dbReference type="Proteomes" id="UP001302719"/>
    </source>
</evidence>
<dbReference type="KEGG" id="nall:PP769_04860"/>
<organism evidence="2 3">
    <name type="scientific">Candidatus Nitrospira allomarina</name>
    <dbReference type="NCBI Taxonomy" id="3020900"/>
    <lineage>
        <taxon>Bacteria</taxon>
        <taxon>Pseudomonadati</taxon>
        <taxon>Nitrospirota</taxon>
        <taxon>Nitrospiria</taxon>
        <taxon>Nitrospirales</taxon>
        <taxon>Nitrospiraceae</taxon>
        <taxon>Nitrospira</taxon>
    </lineage>
</organism>
<reference evidence="2 3" key="1">
    <citation type="submission" date="2023-01" db="EMBL/GenBank/DDBJ databases">
        <title>Cultivation and genomic characterization of new, ubiquitous marine nitrite-oxidizing bacteria from the Nitrospirales.</title>
        <authorList>
            <person name="Mueller A.J."/>
            <person name="Daebeler A."/>
            <person name="Herbold C.W."/>
            <person name="Kirkegaard R.H."/>
            <person name="Daims H."/>
        </authorList>
    </citation>
    <scope>NUCLEOTIDE SEQUENCE [LARGE SCALE GENOMIC DNA]</scope>
    <source>
        <strain evidence="2 3">VA</strain>
    </source>
</reference>
<dbReference type="RefSeq" id="WP_312645780.1">
    <property type="nucleotide sequence ID" value="NZ_CP116967.1"/>
</dbReference>
<evidence type="ECO:0000313" key="2">
    <source>
        <dbReference type="EMBL" id="WNM59099.1"/>
    </source>
</evidence>
<dbReference type="EMBL" id="CP116967">
    <property type="protein sequence ID" value="WNM59099.1"/>
    <property type="molecule type" value="Genomic_DNA"/>
</dbReference>
<dbReference type="SUPFAM" id="SSF158682">
    <property type="entry name" value="TerB-like"/>
    <property type="match status" value="1"/>
</dbReference>
<dbReference type="Gene3D" id="1.10.3680.10">
    <property type="entry name" value="TerB-like"/>
    <property type="match status" value="1"/>
</dbReference>
<protein>
    <submittedName>
        <fullName evidence="2">Uncharacterized protein</fullName>
    </submittedName>
</protein>
<evidence type="ECO:0000256" key="1">
    <source>
        <dbReference type="SAM" id="MobiDB-lite"/>
    </source>
</evidence>
<feature type="region of interest" description="Disordered" evidence="1">
    <location>
        <begin position="1"/>
        <end position="31"/>
    </location>
</feature>